<dbReference type="AlphaFoldDB" id="A0A1M7XWD5"/>
<dbReference type="InterPro" id="IPR050624">
    <property type="entry name" value="HTH-type_Tx_Regulator"/>
</dbReference>
<dbReference type="SUPFAM" id="SSF46689">
    <property type="entry name" value="Homeodomain-like"/>
    <property type="match status" value="1"/>
</dbReference>
<dbReference type="Proteomes" id="UP000184612">
    <property type="component" value="Unassembled WGS sequence"/>
</dbReference>
<dbReference type="GO" id="GO:0003677">
    <property type="term" value="F:DNA binding"/>
    <property type="evidence" value="ECO:0007669"/>
    <property type="project" value="UniProtKB-UniRule"/>
</dbReference>
<dbReference type="EMBL" id="FRFD01000003">
    <property type="protein sequence ID" value="SHO43071.1"/>
    <property type="molecule type" value="Genomic_DNA"/>
</dbReference>
<dbReference type="STRING" id="1121345.SAMN02745217_00082"/>
<dbReference type="PROSITE" id="PS50977">
    <property type="entry name" value="HTH_TETR_2"/>
    <property type="match status" value="1"/>
</dbReference>
<organism evidence="4 5">
    <name type="scientific">Anaerocolumna xylanovorans DSM 12503</name>
    <dbReference type="NCBI Taxonomy" id="1121345"/>
    <lineage>
        <taxon>Bacteria</taxon>
        <taxon>Bacillati</taxon>
        <taxon>Bacillota</taxon>
        <taxon>Clostridia</taxon>
        <taxon>Lachnospirales</taxon>
        <taxon>Lachnospiraceae</taxon>
        <taxon>Anaerocolumna</taxon>
    </lineage>
</organism>
<sequence length="191" mass="22077">MREVKPVEVRKQEILHAAIKVFKEKGYDKTSISDIATSLKISQGLCYRYFKSKEEIFESAVDVYAGYIADKMIEVLCNPKMNLLEKIIYIPNFSDIEKENKEYYDIFHGQGADSFHDRLSLNICKKVCPHVQRLLTEECEKGQLRLKDPKTAASFMVFGQLGILIDKEIEGEKKNIKIMEFIKSVLEEITL</sequence>
<evidence type="ECO:0000259" key="3">
    <source>
        <dbReference type="PROSITE" id="PS50977"/>
    </source>
</evidence>
<protein>
    <submittedName>
        <fullName evidence="4">Transcriptional regulator, TetR family</fullName>
    </submittedName>
</protein>
<reference evidence="4 5" key="1">
    <citation type="submission" date="2016-12" db="EMBL/GenBank/DDBJ databases">
        <authorList>
            <person name="Song W.-J."/>
            <person name="Kurnit D.M."/>
        </authorList>
    </citation>
    <scope>NUCLEOTIDE SEQUENCE [LARGE SCALE GENOMIC DNA]</scope>
    <source>
        <strain evidence="4 5">DSM 12503</strain>
    </source>
</reference>
<keyword evidence="1 2" id="KW-0238">DNA-binding</keyword>
<dbReference type="OrthoDB" id="9785164at2"/>
<dbReference type="RefSeq" id="WP_073586847.1">
    <property type="nucleotide sequence ID" value="NZ_FRFD01000003.1"/>
</dbReference>
<gene>
    <name evidence="4" type="ORF">SAMN02745217_00082</name>
</gene>
<evidence type="ECO:0000313" key="5">
    <source>
        <dbReference type="Proteomes" id="UP000184612"/>
    </source>
</evidence>
<evidence type="ECO:0000256" key="2">
    <source>
        <dbReference type="PROSITE-ProRule" id="PRU00335"/>
    </source>
</evidence>
<dbReference type="PANTHER" id="PTHR43479:SF11">
    <property type="entry name" value="ACREF_ENVCD OPERON REPRESSOR-RELATED"/>
    <property type="match status" value="1"/>
</dbReference>
<evidence type="ECO:0000256" key="1">
    <source>
        <dbReference type="ARBA" id="ARBA00023125"/>
    </source>
</evidence>
<proteinExistence type="predicted"/>
<feature type="domain" description="HTH tetR-type" evidence="3">
    <location>
        <begin position="8"/>
        <end position="68"/>
    </location>
</feature>
<dbReference type="InterPro" id="IPR009057">
    <property type="entry name" value="Homeodomain-like_sf"/>
</dbReference>
<dbReference type="PRINTS" id="PR00455">
    <property type="entry name" value="HTHTETR"/>
</dbReference>
<feature type="DNA-binding region" description="H-T-H motif" evidence="2">
    <location>
        <begin position="31"/>
        <end position="50"/>
    </location>
</feature>
<dbReference type="PANTHER" id="PTHR43479">
    <property type="entry name" value="ACREF/ENVCD OPERON REPRESSOR-RELATED"/>
    <property type="match status" value="1"/>
</dbReference>
<accession>A0A1M7XWD5</accession>
<evidence type="ECO:0000313" key="4">
    <source>
        <dbReference type="EMBL" id="SHO43071.1"/>
    </source>
</evidence>
<dbReference type="Gene3D" id="1.10.357.10">
    <property type="entry name" value="Tetracycline Repressor, domain 2"/>
    <property type="match status" value="1"/>
</dbReference>
<dbReference type="InterPro" id="IPR001647">
    <property type="entry name" value="HTH_TetR"/>
</dbReference>
<keyword evidence="5" id="KW-1185">Reference proteome</keyword>
<name>A0A1M7XWD5_9FIRM</name>
<dbReference type="Pfam" id="PF00440">
    <property type="entry name" value="TetR_N"/>
    <property type="match status" value="1"/>
</dbReference>